<feature type="region of interest" description="Disordered" evidence="10">
    <location>
        <begin position="19"/>
        <end position="72"/>
    </location>
</feature>
<evidence type="ECO:0000256" key="9">
    <source>
        <dbReference type="PROSITE-ProRule" id="PRU00042"/>
    </source>
</evidence>
<evidence type="ECO:0000256" key="1">
    <source>
        <dbReference type="ARBA" id="ARBA00004123"/>
    </source>
</evidence>
<organism evidence="12 13">
    <name type="scientific">Liparis tanakae</name>
    <name type="common">Tanaka's snailfish</name>
    <dbReference type="NCBI Taxonomy" id="230148"/>
    <lineage>
        <taxon>Eukaryota</taxon>
        <taxon>Metazoa</taxon>
        <taxon>Chordata</taxon>
        <taxon>Craniata</taxon>
        <taxon>Vertebrata</taxon>
        <taxon>Euteleostomi</taxon>
        <taxon>Actinopterygii</taxon>
        <taxon>Neopterygii</taxon>
        <taxon>Teleostei</taxon>
        <taxon>Neoteleostei</taxon>
        <taxon>Acanthomorphata</taxon>
        <taxon>Eupercaria</taxon>
        <taxon>Perciformes</taxon>
        <taxon>Cottioidei</taxon>
        <taxon>Cottales</taxon>
        <taxon>Liparidae</taxon>
        <taxon>Liparis</taxon>
    </lineage>
</organism>
<accession>A0A4Z2G0N6</accession>
<sequence length="554" mass="60166">MAVRVEVWLWTGWRSGCGPGGGEGGGLAVDRLEGRGPAERTRGPEDQRTRGPGGPGPLEAGAPSCSRQPAPHHLFPTFHTPIPMDVRHHEGRYLYEPHALHAMHGPAGPVISDISLIRLSSAAVATGDAPFSPPPPYAHMEHYLRSVHGGPSVAMATGARGLSPAHCSRFPPPRAWPRPHRKRALPASPLSDAGLDLQAMIRSSPSSLVAYINSSRCGAAAGSYSHLSVSGLSPSFPFPHPLNPMAYQQLLSQQRGLSAFGHAPPLIQAPPPFSGLGPPTLILNGDLQPKSLGGDSAVNGDPKVTKRSKVKTEAEGLRTLPAPLMWTCSSPQVLHGSLLDLKDDVDRDQCKQEPEAVYETNCHWAGCSREHEGQEQLVQHINNDHIHGEKKEFVCRWESCSRDQKPFKAQYMLVVHMRRHTGEKPHKCTVGKRVAPAPNGPLSTGHKPYVCKIPGCPKRYTDPSSLRKHVKTVHGPEAHVTKRQRGDLPPRPPAPRENGENETGNRDRLHGGGERTDSGSPRGEEQYLHVKSIKTETSVVRRRERVSSVTSVLQ</sequence>
<evidence type="ECO:0000256" key="7">
    <source>
        <dbReference type="ARBA" id="ARBA00023125"/>
    </source>
</evidence>
<keyword evidence="5 9" id="KW-0863">Zinc-finger</keyword>
<comment type="caution">
    <text evidence="12">The sequence shown here is derived from an EMBL/GenBank/DDBJ whole genome shotgun (WGS) entry which is preliminary data.</text>
</comment>
<dbReference type="PANTHER" id="PTHR45718">
    <property type="entry name" value="TRANSCRIPTIONAL ACTIVATOR CUBITUS INTERRUPTUS"/>
    <property type="match status" value="1"/>
</dbReference>
<dbReference type="GO" id="GO:0007224">
    <property type="term" value="P:smoothened signaling pathway"/>
    <property type="evidence" value="ECO:0007669"/>
    <property type="project" value="TreeGrafter"/>
</dbReference>
<feature type="compositionally biased region" description="Basic and acidic residues" evidence="10">
    <location>
        <begin position="497"/>
        <end position="528"/>
    </location>
</feature>
<gene>
    <name evidence="12" type="primary">GLI2_0</name>
    <name evidence="12" type="ORF">EYF80_042751</name>
</gene>
<comment type="similarity">
    <text evidence="2">Belongs to the GLI C2H2-type zinc-finger protein family.</text>
</comment>
<feature type="region of interest" description="Disordered" evidence="10">
    <location>
        <begin position="424"/>
        <end position="444"/>
    </location>
</feature>
<feature type="region of interest" description="Disordered" evidence="10">
    <location>
        <begin position="292"/>
        <end position="312"/>
    </location>
</feature>
<dbReference type="GO" id="GO:0008270">
    <property type="term" value="F:zinc ion binding"/>
    <property type="evidence" value="ECO:0007669"/>
    <property type="project" value="UniProtKB-KW"/>
</dbReference>
<feature type="compositionally biased region" description="Basic and acidic residues" evidence="10">
    <location>
        <begin position="30"/>
        <end position="49"/>
    </location>
</feature>
<dbReference type="AlphaFoldDB" id="A0A4Z2G0N6"/>
<evidence type="ECO:0000256" key="5">
    <source>
        <dbReference type="ARBA" id="ARBA00022771"/>
    </source>
</evidence>
<evidence type="ECO:0000256" key="2">
    <source>
        <dbReference type="ARBA" id="ARBA00010831"/>
    </source>
</evidence>
<feature type="compositionally biased region" description="Basic and acidic residues" evidence="10">
    <location>
        <begin position="474"/>
        <end position="488"/>
    </location>
</feature>
<dbReference type="Pfam" id="PF00096">
    <property type="entry name" value="zf-C2H2"/>
    <property type="match status" value="1"/>
</dbReference>
<evidence type="ECO:0000259" key="11">
    <source>
        <dbReference type="PROSITE" id="PS50157"/>
    </source>
</evidence>
<keyword evidence="7" id="KW-0238">DNA-binding</keyword>
<dbReference type="GO" id="GO:0000978">
    <property type="term" value="F:RNA polymerase II cis-regulatory region sequence-specific DNA binding"/>
    <property type="evidence" value="ECO:0007669"/>
    <property type="project" value="TreeGrafter"/>
</dbReference>
<keyword evidence="6" id="KW-0862">Zinc</keyword>
<feature type="domain" description="C2H2-type" evidence="11">
    <location>
        <begin position="449"/>
        <end position="479"/>
    </location>
</feature>
<protein>
    <submittedName>
        <fullName evidence="12">Zinc finger protein GLI2</fullName>
    </submittedName>
</protein>
<dbReference type="PANTHER" id="PTHR45718:SF6">
    <property type="entry name" value="ZINC FINGER PROTEIN GLI2"/>
    <property type="match status" value="1"/>
</dbReference>
<evidence type="ECO:0000256" key="10">
    <source>
        <dbReference type="SAM" id="MobiDB-lite"/>
    </source>
</evidence>
<dbReference type="SUPFAM" id="SSF57667">
    <property type="entry name" value="beta-beta-alpha zinc fingers"/>
    <property type="match status" value="3"/>
</dbReference>
<dbReference type="SMART" id="SM00355">
    <property type="entry name" value="ZnF_C2H2"/>
    <property type="match status" value="3"/>
</dbReference>
<dbReference type="Gene3D" id="3.30.160.60">
    <property type="entry name" value="Classic Zinc Finger"/>
    <property type="match status" value="3"/>
</dbReference>
<dbReference type="InterPro" id="IPR036236">
    <property type="entry name" value="Znf_C2H2_sf"/>
</dbReference>
<evidence type="ECO:0000256" key="6">
    <source>
        <dbReference type="ARBA" id="ARBA00022833"/>
    </source>
</evidence>
<evidence type="ECO:0000256" key="8">
    <source>
        <dbReference type="ARBA" id="ARBA00023242"/>
    </source>
</evidence>
<dbReference type="FunFam" id="3.30.160.60:FF:000068">
    <property type="entry name" value="GLI family zinc finger 3"/>
    <property type="match status" value="1"/>
</dbReference>
<dbReference type="Proteomes" id="UP000314294">
    <property type="component" value="Unassembled WGS sequence"/>
</dbReference>
<evidence type="ECO:0000256" key="3">
    <source>
        <dbReference type="ARBA" id="ARBA00022723"/>
    </source>
</evidence>
<dbReference type="PROSITE" id="PS00028">
    <property type="entry name" value="ZINC_FINGER_C2H2_1"/>
    <property type="match status" value="1"/>
</dbReference>
<keyword evidence="8" id="KW-0539">Nucleus</keyword>
<dbReference type="InterPro" id="IPR013087">
    <property type="entry name" value="Znf_C2H2_type"/>
</dbReference>
<comment type="subcellular location">
    <subcellularLocation>
        <location evidence="1">Nucleus</location>
    </subcellularLocation>
</comment>
<name>A0A4Z2G0N6_9TELE</name>
<keyword evidence="4" id="KW-0677">Repeat</keyword>
<reference evidence="12 13" key="1">
    <citation type="submission" date="2019-03" db="EMBL/GenBank/DDBJ databases">
        <title>First draft genome of Liparis tanakae, snailfish: a comprehensive survey of snailfish specific genes.</title>
        <authorList>
            <person name="Kim W."/>
            <person name="Song I."/>
            <person name="Jeong J.-H."/>
            <person name="Kim D."/>
            <person name="Kim S."/>
            <person name="Ryu S."/>
            <person name="Song J.Y."/>
            <person name="Lee S.K."/>
        </authorList>
    </citation>
    <scope>NUCLEOTIDE SEQUENCE [LARGE SCALE GENOMIC DNA]</scope>
    <source>
        <tissue evidence="12">Muscle</tissue>
    </source>
</reference>
<feature type="region of interest" description="Disordered" evidence="10">
    <location>
        <begin position="462"/>
        <end position="554"/>
    </location>
</feature>
<dbReference type="EMBL" id="SRLO01000759">
    <property type="protein sequence ID" value="TNN47077.1"/>
    <property type="molecule type" value="Genomic_DNA"/>
</dbReference>
<dbReference type="InterPro" id="IPR043359">
    <property type="entry name" value="GLI-like"/>
</dbReference>
<dbReference type="FunFam" id="3.30.160.60:FF:000019">
    <property type="entry name" value="GLI family zinc finger 3"/>
    <property type="match status" value="1"/>
</dbReference>
<proteinExistence type="inferred from homology"/>
<dbReference type="GO" id="GO:0005634">
    <property type="term" value="C:nucleus"/>
    <property type="evidence" value="ECO:0007669"/>
    <property type="project" value="UniProtKB-SubCell"/>
</dbReference>
<dbReference type="GO" id="GO:0000981">
    <property type="term" value="F:DNA-binding transcription factor activity, RNA polymerase II-specific"/>
    <property type="evidence" value="ECO:0007669"/>
    <property type="project" value="TreeGrafter"/>
</dbReference>
<evidence type="ECO:0000313" key="13">
    <source>
        <dbReference type="Proteomes" id="UP000314294"/>
    </source>
</evidence>
<keyword evidence="13" id="KW-1185">Reference proteome</keyword>
<feature type="domain" description="C2H2-type" evidence="11">
    <location>
        <begin position="398"/>
        <end position="425"/>
    </location>
</feature>
<keyword evidence="3" id="KW-0479">Metal-binding</keyword>
<dbReference type="FunFam" id="3.30.160.60:FF:000031">
    <property type="entry name" value="GLI family zinc finger 3"/>
    <property type="match status" value="1"/>
</dbReference>
<dbReference type="Pfam" id="PF23561">
    <property type="entry name" value="zf-C2H2_15"/>
    <property type="match status" value="1"/>
</dbReference>
<dbReference type="PROSITE" id="PS50157">
    <property type="entry name" value="ZINC_FINGER_C2H2_2"/>
    <property type="match status" value="2"/>
</dbReference>
<dbReference type="OrthoDB" id="3214149at2759"/>
<evidence type="ECO:0000256" key="4">
    <source>
        <dbReference type="ARBA" id="ARBA00022737"/>
    </source>
</evidence>
<dbReference type="InterPro" id="IPR056436">
    <property type="entry name" value="Znf-C2H2_ZIC1-5/GLI1-3-like"/>
</dbReference>
<evidence type="ECO:0000313" key="12">
    <source>
        <dbReference type="EMBL" id="TNN47077.1"/>
    </source>
</evidence>